<evidence type="ECO:0000256" key="1">
    <source>
        <dbReference type="SAM" id="MobiDB-lite"/>
    </source>
</evidence>
<keyword evidence="3" id="KW-1185">Reference proteome</keyword>
<comment type="caution">
    <text evidence="2">The sequence shown here is derived from an EMBL/GenBank/DDBJ whole genome shotgun (WGS) entry which is preliminary data.</text>
</comment>
<name>A0A9P4X8G2_9HYPO</name>
<feature type="region of interest" description="Disordered" evidence="1">
    <location>
        <begin position="20"/>
        <end position="123"/>
    </location>
</feature>
<protein>
    <submittedName>
        <fullName evidence="2">Uncharacterized protein</fullName>
    </submittedName>
</protein>
<accession>A0A9P4X8G2</accession>
<dbReference type="Proteomes" id="UP000801864">
    <property type="component" value="Unassembled WGS sequence"/>
</dbReference>
<dbReference type="AlphaFoldDB" id="A0A9P4X8G2"/>
<reference evidence="2 3" key="1">
    <citation type="submission" date="2018-06" db="EMBL/GenBank/DDBJ databases">
        <title>Genome analysis of cellulolytic fungus Trichoderma lentiforme CFAM-422.</title>
        <authorList>
            <person name="Steindorff A.S."/>
            <person name="Formighieri E.F."/>
            <person name="Midorikawa G.E.O."/>
            <person name="Tamietti M.S."/>
            <person name="Ramos E.Z."/>
            <person name="Silva A.S."/>
            <person name="Bon E.P.S."/>
            <person name="Mendes T.D."/>
            <person name="Damaso M.C.T."/>
            <person name="Favaro L.C.L."/>
        </authorList>
    </citation>
    <scope>NUCLEOTIDE SEQUENCE [LARGE SCALE GENOMIC DNA]</scope>
    <source>
        <strain evidence="2 3">CFAM-422</strain>
    </source>
</reference>
<dbReference type="EMBL" id="QLNT01000019">
    <property type="protein sequence ID" value="KAF3063298.1"/>
    <property type="molecule type" value="Genomic_DNA"/>
</dbReference>
<organism evidence="2 3">
    <name type="scientific">Trichoderma lentiforme</name>
    <dbReference type="NCBI Taxonomy" id="1567552"/>
    <lineage>
        <taxon>Eukaryota</taxon>
        <taxon>Fungi</taxon>
        <taxon>Dikarya</taxon>
        <taxon>Ascomycota</taxon>
        <taxon>Pezizomycotina</taxon>
        <taxon>Sordariomycetes</taxon>
        <taxon>Hypocreomycetidae</taxon>
        <taxon>Hypocreales</taxon>
        <taxon>Hypocreaceae</taxon>
        <taxon>Trichoderma</taxon>
    </lineage>
</organism>
<sequence>MPAVPYVYFVRIARQGTSTLPQTANPRIDPIFERSRTTRRTRESEIRNDDTRPRVPPAKTLPQLSQAENQMLEADDKGCPELRLTVSPERKSMRYRGPAGVDAEEDPECQGDGGAKTAQKGQG</sequence>
<evidence type="ECO:0000313" key="3">
    <source>
        <dbReference type="Proteomes" id="UP000801864"/>
    </source>
</evidence>
<evidence type="ECO:0000313" key="2">
    <source>
        <dbReference type="EMBL" id="KAF3063298.1"/>
    </source>
</evidence>
<gene>
    <name evidence="2" type="ORF">CFAM422_009976</name>
</gene>
<proteinExistence type="predicted"/>
<feature type="compositionally biased region" description="Basic and acidic residues" evidence="1">
    <location>
        <begin position="30"/>
        <end position="53"/>
    </location>
</feature>